<evidence type="ECO:0000256" key="5">
    <source>
        <dbReference type="ARBA" id="ARBA00023136"/>
    </source>
</evidence>
<name>A0A2T5P561_9PSED</name>
<dbReference type="PIRSF" id="PIRSF028561">
    <property type="entry name" value="Ac_Trasf"/>
    <property type="match status" value="1"/>
</dbReference>
<evidence type="ECO:0000256" key="4">
    <source>
        <dbReference type="ARBA" id="ARBA00022679"/>
    </source>
</evidence>
<accession>A0A2T5P561</accession>
<reference evidence="8 9" key="1">
    <citation type="submission" date="2018-04" db="EMBL/GenBank/DDBJ databases">
        <title>Pseudomonas sp. nov., isolated from mangrove soil.</title>
        <authorList>
            <person name="Chen C."/>
        </authorList>
    </citation>
    <scope>NUCLEOTIDE SEQUENCE [LARGE SCALE GENOMIC DNA]</scope>
    <source>
        <strain evidence="8 9">TC-11</strain>
    </source>
</reference>
<dbReference type="Pfam" id="PF03279">
    <property type="entry name" value="Lip_A_acyltrans"/>
    <property type="match status" value="1"/>
</dbReference>
<dbReference type="GO" id="GO:0005886">
    <property type="term" value="C:plasma membrane"/>
    <property type="evidence" value="ECO:0007669"/>
    <property type="project" value="UniProtKB-SubCell"/>
</dbReference>
<keyword evidence="7" id="KW-0812">Transmembrane</keyword>
<comment type="caution">
    <text evidence="8">The sequence shown here is derived from an EMBL/GenBank/DDBJ whole genome shotgun (WGS) entry which is preliminary data.</text>
</comment>
<keyword evidence="9" id="KW-1185">Reference proteome</keyword>
<sequence>MNNGHWAAHRERGSYLLMKFTVASSRVLGRRLLSPLLYAIVLYFFLAGRAARQSVREYQQNLAEWSGRSELRPTLRSVFGQFMAFADALLDKIDVWHGRIGFADIDIEDPAGIRPQSHAREGRGQMLVGAHLGNLEVCRAMAEKGGRAVLNVLVHTKHAEHFNRLLGEAGASNLRLVQVSELDAGTMLQLSQRLDAGEWLAIAGDRVALHGGRNVSVDFLGRPAALPQGPWLLAGLLECKVNLFFCLKRGGRYRVIMEPFAERIAWKRSEREAVIREHAQRYAERLAHHCLQAPLQWFNFFAFWKQHDDSKS</sequence>
<dbReference type="AlphaFoldDB" id="A0A2T5P561"/>
<comment type="subcellular location">
    <subcellularLocation>
        <location evidence="1">Cell inner membrane</location>
    </subcellularLocation>
</comment>
<keyword evidence="4 8" id="KW-0808">Transferase</keyword>
<dbReference type="Proteomes" id="UP000244064">
    <property type="component" value="Unassembled WGS sequence"/>
</dbReference>
<dbReference type="GO" id="GO:0009247">
    <property type="term" value="P:glycolipid biosynthetic process"/>
    <property type="evidence" value="ECO:0007669"/>
    <property type="project" value="UniProtKB-ARBA"/>
</dbReference>
<evidence type="ECO:0000313" key="9">
    <source>
        <dbReference type="Proteomes" id="UP000244064"/>
    </source>
</evidence>
<organism evidence="8 9">
    <name type="scientific">Pseudomonas mangrovi</name>
    <dbReference type="NCBI Taxonomy" id="2161748"/>
    <lineage>
        <taxon>Bacteria</taxon>
        <taxon>Pseudomonadati</taxon>
        <taxon>Pseudomonadota</taxon>
        <taxon>Gammaproteobacteria</taxon>
        <taxon>Pseudomonadales</taxon>
        <taxon>Pseudomonadaceae</taxon>
        <taxon>Pseudomonas</taxon>
    </lineage>
</organism>
<keyword evidence="6" id="KW-0012">Acyltransferase</keyword>
<evidence type="ECO:0000256" key="6">
    <source>
        <dbReference type="ARBA" id="ARBA00023315"/>
    </source>
</evidence>
<keyword evidence="5 7" id="KW-0472">Membrane</keyword>
<dbReference type="GO" id="GO:0016746">
    <property type="term" value="F:acyltransferase activity"/>
    <property type="evidence" value="ECO:0007669"/>
    <property type="project" value="UniProtKB-KW"/>
</dbReference>
<proteinExistence type="predicted"/>
<evidence type="ECO:0000313" key="8">
    <source>
        <dbReference type="EMBL" id="PTU72888.1"/>
    </source>
</evidence>
<dbReference type="InterPro" id="IPR004960">
    <property type="entry name" value="LipA_acyltrans"/>
</dbReference>
<dbReference type="CDD" id="cd07984">
    <property type="entry name" value="LPLAT_LABLAT-like"/>
    <property type="match status" value="1"/>
</dbReference>
<keyword evidence="2" id="KW-1003">Cell membrane</keyword>
<dbReference type="RefSeq" id="WP_108108530.1">
    <property type="nucleotide sequence ID" value="NZ_QASN01000021.1"/>
</dbReference>
<keyword evidence="7" id="KW-1133">Transmembrane helix</keyword>
<dbReference type="EMBL" id="QASN01000021">
    <property type="protein sequence ID" value="PTU72888.1"/>
    <property type="molecule type" value="Genomic_DNA"/>
</dbReference>
<evidence type="ECO:0000256" key="1">
    <source>
        <dbReference type="ARBA" id="ARBA00004533"/>
    </source>
</evidence>
<protein>
    <submittedName>
        <fullName evidence="8">Glycosyl transferase</fullName>
    </submittedName>
</protein>
<dbReference type="InterPro" id="IPR014548">
    <property type="entry name" value="Ac_Trasf"/>
</dbReference>
<dbReference type="PANTHER" id="PTHR30606">
    <property type="entry name" value="LIPID A BIOSYNTHESIS LAUROYL ACYLTRANSFERASE"/>
    <property type="match status" value="1"/>
</dbReference>
<evidence type="ECO:0000256" key="3">
    <source>
        <dbReference type="ARBA" id="ARBA00022519"/>
    </source>
</evidence>
<dbReference type="PANTHER" id="PTHR30606:SF9">
    <property type="entry name" value="LIPID A BIOSYNTHESIS LAUROYLTRANSFERASE"/>
    <property type="match status" value="1"/>
</dbReference>
<evidence type="ECO:0000256" key="2">
    <source>
        <dbReference type="ARBA" id="ARBA00022475"/>
    </source>
</evidence>
<evidence type="ECO:0000256" key="7">
    <source>
        <dbReference type="SAM" id="Phobius"/>
    </source>
</evidence>
<gene>
    <name evidence="8" type="ORF">DBO85_16645</name>
</gene>
<keyword evidence="3" id="KW-0997">Cell inner membrane</keyword>
<dbReference type="OrthoDB" id="9808633at2"/>
<feature type="transmembrane region" description="Helical" evidence="7">
    <location>
        <begin position="32"/>
        <end position="51"/>
    </location>
</feature>